<dbReference type="EMBL" id="HG994583">
    <property type="protein sequence ID" value="CAF2915281.1"/>
    <property type="molecule type" value="Genomic_DNA"/>
</dbReference>
<name>A0A7R8CSB6_LEPSM</name>
<reference evidence="1" key="1">
    <citation type="submission" date="2021-02" db="EMBL/GenBank/DDBJ databases">
        <authorList>
            <person name="Bekaert M."/>
        </authorList>
    </citation>
    <scope>NUCLEOTIDE SEQUENCE</scope>
    <source>
        <strain evidence="1">IoA-00</strain>
    </source>
</reference>
<organism evidence="1 2">
    <name type="scientific">Lepeophtheirus salmonis</name>
    <name type="common">Salmon louse</name>
    <name type="synonym">Caligus salmonis</name>
    <dbReference type="NCBI Taxonomy" id="72036"/>
    <lineage>
        <taxon>Eukaryota</taxon>
        <taxon>Metazoa</taxon>
        <taxon>Ecdysozoa</taxon>
        <taxon>Arthropoda</taxon>
        <taxon>Crustacea</taxon>
        <taxon>Multicrustacea</taxon>
        <taxon>Hexanauplia</taxon>
        <taxon>Copepoda</taxon>
        <taxon>Siphonostomatoida</taxon>
        <taxon>Caligidae</taxon>
        <taxon>Lepeophtheirus</taxon>
    </lineage>
</organism>
<accession>A0A7R8CSB6</accession>
<proteinExistence type="predicted"/>
<gene>
    <name evidence="1" type="ORF">LSAA_8267</name>
</gene>
<protein>
    <submittedName>
        <fullName evidence="1">(salmon louse) hypothetical protein</fullName>
    </submittedName>
</protein>
<dbReference type="AlphaFoldDB" id="A0A7R8CSB6"/>
<sequence length="185" mass="21213">MDSTNYSIWNLLVLRRELNKRDAKISWRKSDQIDRLVSYQRNADFVGPVVQIPDMAPMSIWRDSGDFKGIVESDRKSIPPITKAQIEHYVIYRQRIDDVQTSLKMDVKIKEGLVSKVARLNNEDQGSIPTKGQHNPDMVSQQLWPSFNLGQFGQPLALKITPWTTTCEVESIRSPSRLSTQVLKT</sequence>
<dbReference type="Proteomes" id="UP000675881">
    <property type="component" value="Chromosome 4"/>
</dbReference>
<evidence type="ECO:0000313" key="1">
    <source>
        <dbReference type="EMBL" id="CAF2915281.1"/>
    </source>
</evidence>
<keyword evidence="2" id="KW-1185">Reference proteome</keyword>
<evidence type="ECO:0000313" key="2">
    <source>
        <dbReference type="Proteomes" id="UP000675881"/>
    </source>
</evidence>